<dbReference type="AlphaFoldDB" id="A0A1V3N6Y3"/>
<evidence type="ECO:0000313" key="3">
    <source>
        <dbReference type="Proteomes" id="UP000189462"/>
    </source>
</evidence>
<dbReference type="CDD" id="cd05403">
    <property type="entry name" value="NT_KNTase_like"/>
    <property type="match status" value="1"/>
</dbReference>
<dbReference type="OrthoDB" id="14556at2"/>
<feature type="domain" description="Polymerase nucleotidyl transferase" evidence="1">
    <location>
        <begin position="14"/>
        <end position="76"/>
    </location>
</feature>
<dbReference type="InterPro" id="IPR002934">
    <property type="entry name" value="Polymerase_NTP_transf_dom"/>
</dbReference>
<name>A0A1V3N6Y3_9GAMM</name>
<dbReference type="Proteomes" id="UP000189462">
    <property type="component" value="Unassembled WGS sequence"/>
</dbReference>
<dbReference type="Pfam" id="PF01909">
    <property type="entry name" value="NTP_transf_2"/>
    <property type="match status" value="1"/>
</dbReference>
<evidence type="ECO:0000259" key="1">
    <source>
        <dbReference type="Pfam" id="PF01909"/>
    </source>
</evidence>
<evidence type="ECO:0000313" key="2">
    <source>
        <dbReference type="EMBL" id="OOG20582.1"/>
    </source>
</evidence>
<comment type="caution">
    <text evidence="2">The sequence shown here is derived from an EMBL/GenBank/DDBJ whole genome shotgun (WGS) entry which is preliminary data.</text>
</comment>
<reference evidence="2 3" key="1">
    <citation type="submission" date="2017-02" db="EMBL/GenBank/DDBJ databases">
        <title>Genomic diversity within the haloalkaliphilic genus Thioalkalivibrio.</title>
        <authorList>
            <person name="Ahn A.-C."/>
            <person name="Meier-Kolthoff J."/>
            <person name="Overmars L."/>
            <person name="Richter M."/>
            <person name="Woyke T."/>
            <person name="Sorokin D.Y."/>
            <person name="Muyzer G."/>
        </authorList>
    </citation>
    <scope>NUCLEOTIDE SEQUENCE [LARGE SCALE GENOMIC DNA]</scope>
    <source>
        <strain evidence="2 3">ALJD</strain>
    </source>
</reference>
<proteinExistence type="predicted"/>
<dbReference type="GO" id="GO:0016779">
    <property type="term" value="F:nucleotidyltransferase activity"/>
    <property type="evidence" value="ECO:0007669"/>
    <property type="project" value="InterPro"/>
</dbReference>
<dbReference type="SUPFAM" id="SSF81301">
    <property type="entry name" value="Nucleotidyltransferase"/>
    <property type="match status" value="1"/>
</dbReference>
<dbReference type="Gene3D" id="3.30.460.10">
    <property type="entry name" value="Beta Polymerase, domain 2"/>
    <property type="match status" value="1"/>
</dbReference>
<sequence length="99" mass="11466">MRLNDQQRQIAQQAVLTHFGPNARVWLFGSRAHDDRRGGDIDLYVETDPREDLLRAEARTILEIQQALGDQRIDLVTHVRGRPRKAIDRIARETGIELR</sequence>
<dbReference type="STRING" id="108003.B1C78_17250"/>
<keyword evidence="3" id="KW-1185">Reference proteome</keyword>
<accession>A0A1V3N6Y3</accession>
<gene>
    <name evidence="2" type="ORF">B1C78_17250</name>
</gene>
<protein>
    <recommendedName>
        <fullName evidence="1">Polymerase nucleotidyl transferase domain-containing protein</fullName>
    </recommendedName>
</protein>
<dbReference type="EMBL" id="MVBK01000156">
    <property type="protein sequence ID" value="OOG20582.1"/>
    <property type="molecule type" value="Genomic_DNA"/>
</dbReference>
<dbReference type="RefSeq" id="WP_077280371.1">
    <property type="nucleotide sequence ID" value="NZ_MVBK01000156.1"/>
</dbReference>
<organism evidence="2 3">
    <name type="scientific">Thioalkalivibrio denitrificans</name>
    <dbReference type="NCBI Taxonomy" id="108003"/>
    <lineage>
        <taxon>Bacteria</taxon>
        <taxon>Pseudomonadati</taxon>
        <taxon>Pseudomonadota</taxon>
        <taxon>Gammaproteobacteria</taxon>
        <taxon>Chromatiales</taxon>
        <taxon>Ectothiorhodospiraceae</taxon>
        <taxon>Thioalkalivibrio</taxon>
    </lineage>
</organism>
<dbReference type="InterPro" id="IPR043519">
    <property type="entry name" value="NT_sf"/>
</dbReference>